<dbReference type="Gene3D" id="1.10.260.40">
    <property type="entry name" value="lambda repressor-like DNA-binding domains"/>
    <property type="match status" value="1"/>
</dbReference>
<keyword evidence="1" id="KW-0472">Membrane</keyword>
<sequence length="147" mass="17198">MKNENDIAPEELKQDIEETVLDLKKVRESKGLILKDIFESTRIRVSILEAIESEEFHSLSEPVYARTFIKAYAQAVGIDSEKILSRYEKYLEQNKVPRKEEVVSKRFWLKSHRSLLGWILSVLFVTVFLVIFLYPNHRSELEVTEGP</sequence>
<keyword evidence="1" id="KW-0812">Transmembrane</keyword>
<feature type="transmembrane region" description="Helical" evidence="1">
    <location>
        <begin position="115"/>
        <end position="134"/>
    </location>
</feature>
<dbReference type="Pfam" id="PF13413">
    <property type="entry name" value="HTH_25"/>
    <property type="match status" value="1"/>
</dbReference>
<dbReference type="PANTHER" id="PTHR34475">
    <property type="match status" value="1"/>
</dbReference>
<name>X1TYD5_9ZZZZ</name>
<feature type="non-terminal residue" evidence="2">
    <location>
        <position position="147"/>
    </location>
</feature>
<dbReference type="InterPro" id="IPR010982">
    <property type="entry name" value="Lambda_DNA-bd_dom_sf"/>
</dbReference>
<reference evidence="2" key="1">
    <citation type="journal article" date="2014" name="Front. Microbiol.">
        <title>High frequency of phylogenetically diverse reductive dehalogenase-homologous genes in deep subseafloor sedimentary metagenomes.</title>
        <authorList>
            <person name="Kawai M."/>
            <person name="Futagami T."/>
            <person name="Toyoda A."/>
            <person name="Takaki Y."/>
            <person name="Nishi S."/>
            <person name="Hori S."/>
            <person name="Arai W."/>
            <person name="Tsubouchi T."/>
            <person name="Morono Y."/>
            <person name="Uchiyama I."/>
            <person name="Ito T."/>
            <person name="Fujiyama A."/>
            <person name="Inagaki F."/>
            <person name="Takami H."/>
        </authorList>
    </citation>
    <scope>NUCLEOTIDE SEQUENCE</scope>
    <source>
        <strain evidence="2">Expedition CK06-06</strain>
    </source>
</reference>
<comment type="caution">
    <text evidence="2">The sequence shown here is derived from an EMBL/GenBank/DDBJ whole genome shotgun (WGS) entry which is preliminary data.</text>
</comment>
<proteinExistence type="predicted"/>
<protein>
    <recommendedName>
        <fullName evidence="3">DUF4115 domain-containing protein</fullName>
    </recommendedName>
</protein>
<dbReference type="AlphaFoldDB" id="X1TYD5"/>
<gene>
    <name evidence="2" type="ORF">S12H4_12512</name>
</gene>
<organism evidence="2">
    <name type="scientific">marine sediment metagenome</name>
    <dbReference type="NCBI Taxonomy" id="412755"/>
    <lineage>
        <taxon>unclassified sequences</taxon>
        <taxon>metagenomes</taxon>
        <taxon>ecological metagenomes</taxon>
    </lineage>
</organism>
<evidence type="ECO:0000313" key="2">
    <source>
        <dbReference type="EMBL" id="GAI85039.1"/>
    </source>
</evidence>
<dbReference type="EMBL" id="BARW01005989">
    <property type="protein sequence ID" value="GAI85039.1"/>
    <property type="molecule type" value="Genomic_DNA"/>
</dbReference>
<dbReference type="GO" id="GO:0003677">
    <property type="term" value="F:DNA binding"/>
    <property type="evidence" value="ECO:0007669"/>
    <property type="project" value="InterPro"/>
</dbReference>
<keyword evidence="1" id="KW-1133">Transmembrane helix</keyword>
<accession>X1TYD5</accession>
<dbReference type="PANTHER" id="PTHR34475:SF1">
    <property type="entry name" value="CYTOSKELETON PROTEIN RODZ"/>
    <property type="match status" value="1"/>
</dbReference>
<evidence type="ECO:0000256" key="1">
    <source>
        <dbReference type="SAM" id="Phobius"/>
    </source>
</evidence>
<dbReference type="InterPro" id="IPR050400">
    <property type="entry name" value="Bact_Cytoskel_RodZ"/>
</dbReference>
<evidence type="ECO:0008006" key="3">
    <source>
        <dbReference type="Google" id="ProtNLM"/>
    </source>
</evidence>